<evidence type="ECO:0000256" key="4">
    <source>
        <dbReference type="PROSITE-ProRule" id="PRU00134"/>
    </source>
</evidence>
<evidence type="ECO:0000313" key="7">
    <source>
        <dbReference type="Proteomes" id="UP000307440"/>
    </source>
</evidence>
<dbReference type="AlphaFoldDB" id="A0A5C3KU78"/>
<proteinExistence type="predicted"/>
<feature type="domain" description="MYND-type" evidence="5">
    <location>
        <begin position="460"/>
        <end position="504"/>
    </location>
</feature>
<dbReference type="Pfam" id="PF01753">
    <property type="entry name" value="zf-MYND"/>
    <property type="match status" value="1"/>
</dbReference>
<dbReference type="Proteomes" id="UP000307440">
    <property type="component" value="Unassembled WGS sequence"/>
</dbReference>
<keyword evidence="2 4" id="KW-0863">Zinc-finger</keyword>
<keyword evidence="3" id="KW-0862">Zinc</keyword>
<evidence type="ECO:0000313" key="6">
    <source>
        <dbReference type="EMBL" id="TFK24171.1"/>
    </source>
</evidence>
<evidence type="ECO:0000256" key="2">
    <source>
        <dbReference type="ARBA" id="ARBA00022771"/>
    </source>
</evidence>
<dbReference type="OrthoDB" id="3069301at2759"/>
<dbReference type="Gene3D" id="6.10.140.2220">
    <property type="match status" value="1"/>
</dbReference>
<sequence>MSRARPNATNRPSVSRTAAVARSVLEGARRGNGASLFHLKTVLTPGNFNLDILDILVSHLDEQLVPDVQDEGEHLAPLTDVSVRALHCISALSAVIGGCEKKPSLKEPAVERILQVFDGIIAWIYVLLYHGLGDPPERQVGVDFRNAYFFHAKQLLDLINFDERLLQAILNSISATDLVIKFFITTGKRHACFQNLDNPDGCPIVSLVSKCVESPQGLEAVGTRIFAIRPEMPARVMRNTMERAVQIQVWVKDVRGPSRLVSGTRHFDRLVQLIHRLLKYRPLVPLFATIDKLEGFETLPTIATSTFMHKNFFPQFFTLALNVTTLPITSVRYVKNVMELVHAAFTLFMACLGMCNDAIPDSMATLEGVVDAFVSYSLIPSACFVTHSDIKEVPPSALSPIRPYPAFDVSWKWLFLAITKRWEVFQNIPRAPRAVVLGGLVPQSSITGGKFGSCLPICDNLVCPIVREEFFVGGSKKCTRCSSVVYCSEQCQKEDWKARHKYECDHARVLYIDHKSSQHWYSNKTRLGHMALIEDVFNATAEGLEYDPEARAKRLQSSTNSADRLFDLLVSQKSEPDKRVSPPSPVKDEQDLAKRLPDRIYLFQPGLYAPKLDDYPKIPSGRPTSWAPPYLHKRLNELLAEGSDPGKALSIRYALGVMPWGTDKVRLMVKLRWTQDYGFEALHSVAIAATFSSHV</sequence>
<dbReference type="EMBL" id="ML210205">
    <property type="protein sequence ID" value="TFK24171.1"/>
    <property type="molecule type" value="Genomic_DNA"/>
</dbReference>
<evidence type="ECO:0000256" key="3">
    <source>
        <dbReference type="ARBA" id="ARBA00022833"/>
    </source>
</evidence>
<accession>A0A5C3KU78</accession>
<dbReference type="STRING" id="230819.A0A5C3KU78"/>
<keyword evidence="1" id="KW-0479">Metal-binding</keyword>
<reference evidence="6 7" key="1">
    <citation type="journal article" date="2019" name="Nat. Ecol. Evol.">
        <title>Megaphylogeny resolves global patterns of mushroom evolution.</title>
        <authorList>
            <person name="Varga T."/>
            <person name="Krizsan K."/>
            <person name="Foldi C."/>
            <person name="Dima B."/>
            <person name="Sanchez-Garcia M."/>
            <person name="Sanchez-Ramirez S."/>
            <person name="Szollosi G.J."/>
            <person name="Szarkandi J.G."/>
            <person name="Papp V."/>
            <person name="Albert L."/>
            <person name="Andreopoulos W."/>
            <person name="Angelini C."/>
            <person name="Antonin V."/>
            <person name="Barry K.W."/>
            <person name="Bougher N.L."/>
            <person name="Buchanan P."/>
            <person name="Buyck B."/>
            <person name="Bense V."/>
            <person name="Catcheside P."/>
            <person name="Chovatia M."/>
            <person name="Cooper J."/>
            <person name="Damon W."/>
            <person name="Desjardin D."/>
            <person name="Finy P."/>
            <person name="Geml J."/>
            <person name="Haridas S."/>
            <person name="Hughes K."/>
            <person name="Justo A."/>
            <person name="Karasinski D."/>
            <person name="Kautmanova I."/>
            <person name="Kiss B."/>
            <person name="Kocsube S."/>
            <person name="Kotiranta H."/>
            <person name="LaButti K.M."/>
            <person name="Lechner B.E."/>
            <person name="Liimatainen K."/>
            <person name="Lipzen A."/>
            <person name="Lukacs Z."/>
            <person name="Mihaltcheva S."/>
            <person name="Morgado L.N."/>
            <person name="Niskanen T."/>
            <person name="Noordeloos M.E."/>
            <person name="Ohm R.A."/>
            <person name="Ortiz-Santana B."/>
            <person name="Ovrebo C."/>
            <person name="Racz N."/>
            <person name="Riley R."/>
            <person name="Savchenko A."/>
            <person name="Shiryaev A."/>
            <person name="Soop K."/>
            <person name="Spirin V."/>
            <person name="Szebenyi C."/>
            <person name="Tomsovsky M."/>
            <person name="Tulloss R.E."/>
            <person name="Uehling J."/>
            <person name="Grigoriev I.V."/>
            <person name="Vagvolgyi C."/>
            <person name="Papp T."/>
            <person name="Martin F.M."/>
            <person name="Miettinen O."/>
            <person name="Hibbett D.S."/>
            <person name="Nagy L.G."/>
        </authorList>
    </citation>
    <scope>NUCLEOTIDE SEQUENCE [LARGE SCALE GENOMIC DNA]</scope>
    <source>
        <strain evidence="6 7">CBS 121175</strain>
    </source>
</reference>
<protein>
    <recommendedName>
        <fullName evidence="5">MYND-type domain-containing protein</fullName>
    </recommendedName>
</protein>
<evidence type="ECO:0000256" key="1">
    <source>
        <dbReference type="ARBA" id="ARBA00022723"/>
    </source>
</evidence>
<dbReference type="PROSITE" id="PS50865">
    <property type="entry name" value="ZF_MYND_2"/>
    <property type="match status" value="1"/>
</dbReference>
<organism evidence="6 7">
    <name type="scientific">Coprinopsis marcescibilis</name>
    <name type="common">Agaric fungus</name>
    <name type="synonym">Psathyrella marcescibilis</name>
    <dbReference type="NCBI Taxonomy" id="230819"/>
    <lineage>
        <taxon>Eukaryota</taxon>
        <taxon>Fungi</taxon>
        <taxon>Dikarya</taxon>
        <taxon>Basidiomycota</taxon>
        <taxon>Agaricomycotina</taxon>
        <taxon>Agaricomycetes</taxon>
        <taxon>Agaricomycetidae</taxon>
        <taxon>Agaricales</taxon>
        <taxon>Agaricineae</taxon>
        <taxon>Psathyrellaceae</taxon>
        <taxon>Coprinopsis</taxon>
    </lineage>
</organism>
<evidence type="ECO:0000259" key="5">
    <source>
        <dbReference type="PROSITE" id="PS50865"/>
    </source>
</evidence>
<keyword evidence="7" id="KW-1185">Reference proteome</keyword>
<gene>
    <name evidence="6" type="ORF">FA15DRAFT_669820</name>
</gene>
<name>A0A5C3KU78_COPMA</name>
<dbReference type="SUPFAM" id="SSF144232">
    <property type="entry name" value="HIT/MYND zinc finger-like"/>
    <property type="match status" value="1"/>
</dbReference>
<dbReference type="InterPro" id="IPR002893">
    <property type="entry name" value="Znf_MYND"/>
</dbReference>
<dbReference type="GO" id="GO:0008270">
    <property type="term" value="F:zinc ion binding"/>
    <property type="evidence" value="ECO:0007669"/>
    <property type="project" value="UniProtKB-KW"/>
</dbReference>